<keyword evidence="8" id="KW-0902">Two-component regulatory system</keyword>
<proteinExistence type="predicted"/>
<dbReference type="Pfam" id="PF07695">
    <property type="entry name" value="7TMR-DISM_7TM"/>
    <property type="match status" value="1"/>
</dbReference>
<feature type="domain" description="Histidine kinase" evidence="10">
    <location>
        <begin position="265"/>
        <end position="452"/>
    </location>
</feature>
<dbReference type="Gene3D" id="3.30.565.10">
    <property type="entry name" value="Histidine kinase-like ATPase, C-terminal domain"/>
    <property type="match status" value="1"/>
</dbReference>
<feature type="transmembrane region" description="Helical" evidence="9">
    <location>
        <begin position="106"/>
        <end position="130"/>
    </location>
</feature>
<dbReference type="InterPro" id="IPR011712">
    <property type="entry name" value="Sig_transdc_His_kin_sub3_dim/P"/>
</dbReference>
<dbReference type="AlphaFoldDB" id="A0A1I3K8Z7"/>
<evidence type="ECO:0000256" key="2">
    <source>
        <dbReference type="ARBA" id="ARBA00012438"/>
    </source>
</evidence>
<keyword evidence="9" id="KW-1133">Transmembrane helix</keyword>
<keyword evidence="7" id="KW-0067">ATP-binding</keyword>
<dbReference type="RefSeq" id="WP_089818582.1">
    <property type="nucleotide sequence ID" value="NZ_FORQ01000001.1"/>
</dbReference>
<feature type="transmembrane region" description="Helical" evidence="9">
    <location>
        <begin position="34"/>
        <end position="52"/>
    </location>
</feature>
<dbReference type="EC" id="2.7.13.3" evidence="2"/>
<dbReference type="GO" id="GO:0016020">
    <property type="term" value="C:membrane"/>
    <property type="evidence" value="ECO:0007669"/>
    <property type="project" value="InterPro"/>
</dbReference>
<feature type="transmembrane region" description="Helical" evidence="9">
    <location>
        <begin position="136"/>
        <end position="158"/>
    </location>
</feature>
<comment type="catalytic activity">
    <reaction evidence="1">
        <text>ATP + protein L-histidine = ADP + protein N-phospho-L-histidine.</text>
        <dbReference type="EC" id="2.7.13.3"/>
    </reaction>
</comment>
<dbReference type="InterPro" id="IPR011623">
    <property type="entry name" value="7TMR_DISM_rcpt_extracell_dom1"/>
</dbReference>
<evidence type="ECO:0000256" key="3">
    <source>
        <dbReference type="ARBA" id="ARBA00022553"/>
    </source>
</evidence>
<dbReference type="Proteomes" id="UP000242560">
    <property type="component" value="Unassembled WGS sequence"/>
</dbReference>
<evidence type="ECO:0000256" key="9">
    <source>
        <dbReference type="SAM" id="Phobius"/>
    </source>
</evidence>
<evidence type="ECO:0000256" key="8">
    <source>
        <dbReference type="ARBA" id="ARBA00023012"/>
    </source>
</evidence>
<keyword evidence="9" id="KW-0812">Transmembrane</keyword>
<reference evidence="12" key="1">
    <citation type="submission" date="2016-10" db="EMBL/GenBank/DDBJ databases">
        <authorList>
            <person name="Varghese N."/>
            <person name="Submissions S."/>
        </authorList>
    </citation>
    <scope>NUCLEOTIDE SEQUENCE [LARGE SCALE GENOMIC DNA]</scope>
    <source>
        <strain evidence="12">DSM 22251</strain>
    </source>
</reference>
<evidence type="ECO:0000256" key="7">
    <source>
        <dbReference type="ARBA" id="ARBA00022840"/>
    </source>
</evidence>
<dbReference type="CDD" id="cd16917">
    <property type="entry name" value="HATPase_UhpB-NarQ-NarX-like"/>
    <property type="match status" value="1"/>
</dbReference>
<evidence type="ECO:0000256" key="6">
    <source>
        <dbReference type="ARBA" id="ARBA00022777"/>
    </source>
</evidence>
<gene>
    <name evidence="11" type="ORF">SAMN05421638_0650</name>
</gene>
<dbReference type="PANTHER" id="PTHR24421:SF10">
    <property type="entry name" value="NITRATE_NITRITE SENSOR PROTEIN NARQ"/>
    <property type="match status" value="1"/>
</dbReference>
<dbReference type="SMART" id="SM00387">
    <property type="entry name" value="HATPase_c"/>
    <property type="match status" value="1"/>
</dbReference>
<dbReference type="Gene3D" id="1.20.5.1930">
    <property type="match status" value="1"/>
</dbReference>
<evidence type="ECO:0000256" key="1">
    <source>
        <dbReference type="ARBA" id="ARBA00000085"/>
    </source>
</evidence>
<protein>
    <recommendedName>
        <fullName evidence="2">histidine kinase</fullName>
        <ecNumber evidence="2">2.7.13.3</ecNumber>
    </recommendedName>
</protein>
<evidence type="ECO:0000259" key="10">
    <source>
        <dbReference type="PROSITE" id="PS50109"/>
    </source>
</evidence>
<keyword evidence="6 11" id="KW-0418">Kinase</keyword>
<evidence type="ECO:0000313" key="12">
    <source>
        <dbReference type="Proteomes" id="UP000242560"/>
    </source>
</evidence>
<feature type="transmembrane region" description="Helical" evidence="9">
    <location>
        <begin position="72"/>
        <end position="94"/>
    </location>
</feature>
<feature type="transmembrane region" description="Helical" evidence="9">
    <location>
        <begin position="6"/>
        <end position="27"/>
    </location>
</feature>
<dbReference type="Pfam" id="PF02518">
    <property type="entry name" value="HATPase_c"/>
    <property type="match status" value="1"/>
</dbReference>
<keyword evidence="12" id="KW-1185">Reference proteome</keyword>
<evidence type="ECO:0000256" key="4">
    <source>
        <dbReference type="ARBA" id="ARBA00022679"/>
    </source>
</evidence>
<dbReference type="GO" id="GO:0005524">
    <property type="term" value="F:ATP binding"/>
    <property type="evidence" value="ECO:0007669"/>
    <property type="project" value="UniProtKB-KW"/>
</dbReference>
<organism evidence="11 12">
    <name type="scientific">Kaistella treverensis</name>
    <dbReference type="NCBI Taxonomy" id="631455"/>
    <lineage>
        <taxon>Bacteria</taxon>
        <taxon>Pseudomonadati</taxon>
        <taxon>Bacteroidota</taxon>
        <taxon>Flavobacteriia</taxon>
        <taxon>Flavobacteriales</taxon>
        <taxon>Weeksellaceae</taxon>
        <taxon>Chryseobacterium group</taxon>
        <taxon>Kaistella</taxon>
    </lineage>
</organism>
<keyword evidence="9" id="KW-0472">Membrane</keyword>
<keyword evidence="5" id="KW-0547">Nucleotide-binding</keyword>
<dbReference type="GO" id="GO:0000155">
    <property type="term" value="F:phosphorelay sensor kinase activity"/>
    <property type="evidence" value="ECO:0007669"/>
    <property type="project" value="InterPro"/>
</dbReference>
<dbReference type="PROSITE" id="PS50109">
    <property type="entry name" value="HIS_KIN"/>
    <property type="match status" value="1"/>
</dbReference>
<accession>A0A1I3K8Z7</accession>
<dbReference type="SUPFAM" id="SSF55874">
    <property type="entry name" value="ATPase domain of HSP90 chaperone/DNA topoisomerase II/histidine kinase"/>
    <property type="match status" value="1"/>
</dbReference>
<dbReference type="InterPro" id="IPR003594">
    <property type="entry name" value="HATPase_dom"/>
</dbReference>
<evidence type="ECO:0000256" key="5">
    <source>
        <dbReference type="ARBA" id="ARBA00022741"/>
    </source>
</evidence>
<sequence length="474" mass="55122">MGMFVWNMAISFQILFIILSSVIFAYLRDKTFRYYMLYNSFLLLYLLTRDDYTYFTFEYWVADFLGFRNAEVFTHILNFFIQIIFYHFYSLFALHFLDLNRLTRKYFFTVVKILRALLLFFFVFGIITYYLTDSDLYISLYTFLYLPVMLTIFVITVIKASKYSDKHKHFFLIGVCAYVTFALTSFIGSFVPSLNIPLPMAFFYTGIAIETIFFSLGLAYKVKLINDERNRVRNLVTRHKHQQHITKLQGLLEGEETERKRLAQELHDGIAGDLSAIKYNLNNLKVENRISEKTELLDDILVTIDKSCRQIREISHNLSPSSIANFGLFGATEILCKNIEQLYHIKINFTFPEEKLELAKKTEIHVYRIIQELLNNVVKHSEAKTASVEILYNEPYLLITVKDDGKGFDVHAVSNGIGISNILSRVRFLNARLKRESSPAGTQFMITVNLNQFPEDSEAENSAKNALKTAKKNS</sequence>
<feature type="transmembrane region" description="Helical" evidence="9">
    <location>
        <begin position="202"/>
        <end position="220"/>
    </location>
</feature>
<name>A0A1I3K8Z7_9FLAO</name>
<feature type="transmembrane region" description="Helical" evidence="9">
    <location>
        <begin position="170"/>
        <end position="190"/>
    </location>
</feature>
<dbReference type="Pfam" id="PF07730">
    <property type="entry name" value="HisKA_3"/>
    <property type="match status" value="1"/>
</dbReference>
<dbReference type="GO" id="GO:0046983">
    <property type="term" value="F:protein dimerization activity"/>
    <property type="evidence" value="ECO:0007669"/>
    <property type="project" value="InterPro"/>
</dbReference>
<keyword evidence="4" id="KW-0808">Transferase</keyword>
<dbReference type="InterPro" id="IPR005467">
    <property type="entry name" value="His_kinase_dom"/>
</dbReference>
<dbReference type="PANTHER" id="PTHR24421">
    <property type="entry name" value="NITRATE/NITRITE SENSOR PROTEIN NARX-RELATED"/>
    <property type="match status" value="1"/>
</dbReference>
<dbReference type="InterPro" id="IPR050482">
    <property type="entry name" value="Sensor_HK_TwoCompSys"/>
</dbReference>
<keyword evidence="3" id="KW-0597">Phosphoprotein</keyword>
<evidence type="ECO:0000313" key="11">
    <source>
        <dbReference type="EMBL" id="SFI68675.1"/>
    </source>
</evidence>
<dbReference type="EMBL" id="FORQ01000001">
    <property type="protein sequence ID" value="SFI68675.1"/>
    <property type="molecule type" value="Genomic_DNA"/>
</dbReference>
<dbReference type="InterPro" id="IPR036890">
    <property type="entry name" value="HATPase_C_sf"/>
</dbReference>